<dbReference type="Gramene" id="ONI19750">
    <property type="protein sequence ID" value="ONI19750"/>
    <property type="gene ID" value="PRUPE_3G295100"/>
</dbReference>
<proteinExistence type="predicted"/>
<evidence type="ECO:0000313" key="1">
    <source>
        <dbReference type="EMBL" id="ONI19750.1"/>
    </source>
</evidence>
<dbReference type="Proteomes" id="UP000006882">
    <property type="component" value="Chromosome G3"/>
</dbReference>
<evidence type="ECO:0000313" key="2">
    <source>
        <dbReference type="Proteomes" id="UP000006882"/>
    </source>
</evidence>
<dbReference type="AlphaFoldDB" id="A0A251Q8P1"/>
<protein>
    <submittedName>
        <fullName evidence="1">Uncharacterized protein</fullName>
    </submittedName>
</protein>
<name>A0A251Q8P1_PRUPE</name>
<dbReference type="PANTHER" id="PTHR36795">
    <property type="entry name" value="OS01G0938400 PROTEIN"/>
    <property type="match status" value="1"/>
</dbReference>
<dbReference type="eggNOG" id="ENOG502S5MM">
    <property type="taxonomic scope" value="Eukaryota"/>
</dbReference>
<dbReference type="EMBL" id="CM007653">
    <property type="protein sequence ID" value="ONI19750.1"/>
    <property type="molecule type" value="Genomic_DNA"/>
</dbReference>
<sequence>MTTSSSSAKLPAYQRLKHDDDQDGLELDDDFDYGRVRVLARSRSTSWYKFRLRKVHIRRRRSFKLKVPSLKRLLFLRRKIRLISALRASCAKVLQRFKEGQAHFGDLFAGNYLFLQVNPCSLKSLHKAALPSSYTLAIPTTNIA</sequence>
<organism evidence="1 2">
    <name type="scientific">Prunus persica</name>
    <name type="common">Peach</name>
    <name type="synonym">Amygdalus persica</name>
    <dbReference type="NCBI Taxonomy" id="3760"/>
    <lineage>
        <taxon>Eukaryota</taxon>
        <taxon>Viridiplantae</taxon>
        <taxon>Streptophyta</taxon>
        <taxon>Embryophyta</taxon>
        <taxon>Tracheophyta</taxon>
        <taxon>Spermatophyta</taxon>
        <taxon>Magnoliopsida</taxon>
        <taxon>eudicotyledons</taxon>
        <taxon>Gunneridae</taxon>
        <taxon>Pentapetalae</taxon>
        <taxon>rosids</taxon>
        <taxon>fabids</taxon>
        <taxon>Rosales</taxon>
        <taxon>Rosaceae</taxon>
        <taxon>Amygdaloideae</taxon>
        <taxon>Amygdaleae</taxon>
        <taxon>Prunus</taxon>
    </lineage>
</organism>
<gene>
    <name evidence="1" type="ORF">PRUPE_3G295100</name>
</gene>
<keyword evidence="2" id="KW-1185">Reference proteome</keyword>
<reference evidence="1 2" key="1">
    <citation type="journal article" date="2013" name="Nat. Genet.">
        <title>The high-quality draft genome of peach (Prunus persica) identifies unique patterns of genetic diversity, domestication and genome evolution.</title>
        <authorList>
            <consortium name="International Peach Genome Initiative"/>
            <person name="Verde I."/>
            <person name="Abbott A.G."/>
            <person name="Scalabrin S."/>
            <person name="Jung S."/>
            <person name="Shu S."/>
            <person name="Marroni F."/>
            <person name="Zhebentyayeva T."/>
            <person name="Dettori M.T."/>
            <person name="Grimwood J."/>
            <person name="Cattonaro F."/>
            <person name="Zuccolo A."/>
            <person name="Rossini L."/>
            <person name="Jenkins J."/>
            <person name="Vendramin E."/>
            <person name="Meisel L.A."/>
            <person name="Decroocq V."/>
            <person name="Sosinski B."/>
            <person name="Prochnik S."/>
            <person name="Mitros T."/>
            <person name="Policriti A."/>
            <person name="Cipriani G."/>
            <person name="Dondini L."/>
            <person name="Ficklin S."/>
            <person name="Goodstein D.M."/>
            <person name="Xuan P."/>
            <person name="Del Fabbro C."/>
            <person name="Aramini V."/>
            <person name="Copetti D."/>
            <person name="Gonzalez S."/>
            <person name="Horner D.S."/>
            <person name="Falchi R."/>
            <person name="Lucas S."/>
            <person name="Mica E."/>
            <person name="Maldonado J."/>
            <person name="Lazzari B."/>
            <person name="Bielenberg D."/>
            <person name="Pirona R."/>
            <person name="Miculan M."/>
            <person name="Barakat A."/>
            <person name="Testolin R."/>
            <person name="Stella A."/>
            <person name="Tartarini S."/>
            <person name="Tonutti P."/>
            <person name="Arus P."/>
            <person name="Orellana A."/>
            <person name="Wells C."/>
            <person name="Main D."/>
            <person name="Vizzotto G."/>
            <person name="Silva H."/>
            <person name="Salamini F."/>
            <person name="Schmutz J."/>
            <person name="Morgante M."/>
            <person name="Rokhsar D.S."/>
        </authorList>
    </citation>
    <scope>NUCLEOTIDE SEQUENCE [LARGE SCALE GENOMIC DNA]</scope>
    <source>
        <strain evidence="2">cv. Nemared</strain>
    </source>
</reference>
<dbReference type="OrthoDB" id="1932414at2759"/>
<dbReference type="PANTHER" id="PTHR36795:SF2">
    <property type="entry name" value="OS01G0938400 PROTEIN"/>
    <property type="match status" value="1"/>
</dbReference>
<accession>A0A251Q8P1</accession>